<organism evidence="2 3">
    <name type="scientific">Phanerochaete sordida</name>
    <dbReference type="NCBI Taxonomy" id="48140"/>
    <lineage>
        <taxon>Eukaryota</taxon>
        <taxon>Fungi</taxon>
        <taxon>Dikarya</taxon>
        <taxon>Basidiomycota</taxon>
        <taxon>Agaricomycotina</taxon>
        <taxon>Agaricomycetes</taxon>
        <taxon>Polyporales</taxon>
        <taxon>Phanerochaetaceae</taxon>
        <taxon>Phanerochaete</taxon>
    </lineage>
</organism>
<dbReference type="Proteomes" id="UP000703269">
    <property type="component" value="Unassembled WGS sequence"/>
</dbReference>
<reference evidence="2 3" key="1">
    <citation type="submission" date="2021-08" db="EMBL/GenBank/DDBJ databases">
        <title>Draft Genome Sequence of Phanerochaete sordida strain YK-624.</title>
        <authorList>
            <person name="Mori T."/>
            <person name="Dohra H."/>
            <person name="Suzuki T."/>
            <person name="Kawagishi H."/>
            <person name="Hirai H."/>
        </authorList>
    </citation>
    <scope>NUCLEOTIDE SEQUENCE [LARGE SCALE GENOMIC DNA]</scope>
    <source>
        <strain evidence="2 3">YK-624</strain>
    </source>
</reference>
<evidence type="ECO:0000313" key="3">
    <source>
        <dbReference type="Proteomes" id="UP000703269"/>
    </source>
</evidence>
<name>A0A9P3GRL6_9APHY</name>
<dbReference type="EMBL" id="BPQB01000083">
    <property type="protein sequence ID" value="GJE98205.1"/>
    <property type="molecule type" value="Genomic_DNA"/>
</dbReference>
<keyword evidence="3" id="KW-1185">Reference proteome</keyword>
<feature type="compositionally biased region" description="Low complexity" evidence="1">
    <location>
        <begin position="52"/>
        <end position="69"/>
    </location>
</feature>
<evidence type="ECO:0000313" key="2">
    <source>
        <dbReference type="EMBL" id="GJE98205.1"/>
    </source>
</evidence>
<protein>
    <submittedName>
        <fullName evidence="2">Uncharacterized protein</fullName>
    </submittedName>
</protein>
<sequence length="118" mass="13006">MHWNSTSGRMQMIAAMSAVRPSTKAMPSIRCGTLVRRRNKLARVALRLKVSARTASAAQRGARQASRTSECPVALKPDTPHTGRHRCRRDVGAYKDGSVSGPSMWRPLEPRALSRLVL</sequence>
<accession>A0A9P3GRL6</accession>
<gene>
    <name evidence="2" type="ORF">PsYK624_144280</name>
</gene>
<comment type="caution">
    <text evidence="2">The sequence shown here is derived from an EMBL/GenBank/DDBJ whole genome shotgun (WGS) entry which is preliminary data.</text>
</comment>
<dbReference type="AlphaFoldDB" id="A0A9P3GRL6"/>
<feature type="region of interest" description="Disordered" evidence="1">
    <location>
        <begin position="52"/>
        <end position="106"/>
    </location>
</feature>
<evidence type="ECO:0000256" key="1">
    <source>
        <dbReference type="SAM" id="MobiDB-lite"/>
    </source>
</evidence>
<proteinExistence type="predicted"/>